<keyword evidence="1" id="KW-0812">Transmembrane</keyword>
<dbReference type="InterPro" id="IPR044730">
    <property type="entry name" value="RNase_H-like_dom_plant"/>
</dbReference>
<dbReference type="EMBL" id="JACGWN010000013">
    <property type="protein sequence ID" value="KAL0410762.1"/>
    <property type="molecule type" value="Genomic_DNA"/>
</dbReference>
<reference evidence="3" key="2">
    <citation type="journal article" date="2024" name="Plant">
        <title>Genomic evolution and insights into agronomic trait innovations of Sesamum species.</title>
        <authorList>
            <person name="Miao H."/>
            <person name="Wang L."/>
            <person name="Qu L."/>
            <person name="Liu H."/>
            <person name="Sun Y."/>
            <person name="Le M."/>
            <person name="Wang Q."/>
            <person name="Wei S."/>
            <person name="Zheng Y."/>
            <person name="Lin W."/>
            <person name="Duan Y."/>
            <person name="Cao H."/>
            <person name="Xiong S."/>
            <person name="Wang X."/>
            <person name="Wei L."/>
            <person name="Li C."/>
            <person name="Ma Q."/>
            <person name="Ju M."/>
            <person name="Zhao R."/>
            <person name="Li G."/>
            <person name="Mu C."/>
            <person name="Tian Q."/>
            <person name="Mei H."/>
            <person name="Zhang T."/>
            <person name="Gao T."/>
            <person name="Zhang H."/>
        </authorList>
    </citation>
    <scope>NUCLEOTIDE SEQUENCE</scope>
    <source>
        <strain evidence="3">KEN1</strain>
    </source>
</reference>
<evidence type="ECO:0000256" key="1">
    <source>
        <dbReference type="SAM" id="Phobius"/>
    </source>
</evidence>
<dbReference type="GO" id="GO:0003676">
    <property type="term" value="F:nucleic acid binding"/>
    <property type="evidence" value="ECO:0007669"/>
    <property type="project" value="InterPro"/>
</dbReference>
<dbReference type="Pfam" id="PF13456">
    <property type="entry name" value="RVT_3"/>
    <property type="match status" value="1"/>
</dbReference>
<comment type="caution">
    <text evidence="3">The sequence shown here is derived from an EMBL/GenBank/DDBJ whole genome shotgun (WGS) entry which is preliminary data.</text>
</comment>
<sequence length="155" mass="17141">MIAPQATPACWSPPGDGWIKLNLAGIIALDFAGVYVWRKSVRKRWQIEPKLVEAFAAREAIYLACRSGWRKIILKGNCANTHIKLSSPQLDCSAIGVVTQDIKHLATYFECCVFSQIRRSSNKVAHFLPRNASNIMLGGSVFSPSLLVHLLFSIG</sequence>
<proteinExistence type="predicted"/>
<accession>A0AAW2U237</accession>
<dbReference type="InterPro" id="IPR002156">
    <property type="entry name" value="RNaseH_domain"/>
</dbReference>
<evidence type="ECO:0000259" key="2">
    <source>
        <dbReference type="Pfam" id="PF13456"/>
    </source>
</evidence>
<evidence type="ECO:0000313" key="3">
    <source>
        <dbReference type="EMBL" id="KAL0410762.1"/>
    </source>
</evidence>
<reference evidence="3" key="1">
    <citation type="submission" date="2020-06" db="EMBL/GenBank/DDBJ databases">
        <authorList>
            <person name="Li T."/>
            <person name="Hu X."/>
            <person name="Zhang T."/>
            <person name="Song X."/>
            <person name="Zhang H."/>
            <person name="Dai N."/>
            <person name="Sheng W."/>
            <person name="Hou X."/>
            <person name="Wei L."/>
        </authorList>
    </citation>
    <scope>NUCLEOTIDE SEQUENCE</scope>
    <source>
        <strain evidence="3">KEN1</strain>
        <tissue evidence="3">Leaf</tissue>
    </source>
</reference>
<dbReference type="AlphaFoldDB" id="A0AAW2U237"/>
<organism evidence="3">
    <name type="scientific">Sesamum latifolium</name>
    <dbReference type="NCBI Taxonomy" id="2727402"/>
    <lineage>
        <taxon>Eukaryota</taxon>
        <taxon>Viridiplantae</taxon>
        <taxon>Streptophyta</taxon>
        <taxon>Embryophyta</taxon>
        <taxon>Tracheophyta</taxon>
        <taxon>Spermatophyta</taxon>
        <taxon>Magnoliopsida</taxon>
        <taxon>eudicotyledons</taxon>
        <taxon>Gunneridae</taxon>
        <taxon>Pentapetalae</taxon>
        <taxon>asterids</taxon>
        <taxon>lamiids</taxon>
        <taxon>Lamiales</taxon>
        <taxon>Pedaliaceae</taxon>
        <taxon>Sesamum</taxon>
    </lineage>
</organism>
<gene>
    <name evidence="3" type="ORF">Slati_3665900</name>
</gene>
<name>A0AAW2U237_9LAMI</name>
<dbReference type="PANTHER" id="PTHR47074:SF48">
    <property type="entry name" value="POLYNUCLEOTIDYL TRANSFERASE, RIBONUCLEASE H-LIKE SUPERFAMILY PROTEIN"/>
    <property type="match status" value="1"/>
</dbReference>
<dbReference type="GO" id="GO:0004523">
    <property type="term" value="F:RNA-DNA hybrid ribonuclease activity"/>
    <property type="evidence" value="ECO:0007669"/>
    <property type="project" value="InterPro"/>
</dbReference>
<feature type="transmembrane region" description="Helical" evidence="1">
    <location>
        <begin position="18"/>
        <end position="37"/>
    </location>
</feature>
<dbReference type="InterPro" id="IPR052929">
    <property type="entry name" value="RNase_H-like_EbsB-rel"/>
</dbReference>
<keyword evidence="1" id="KW-1133">Transmembrane helix</keyword>
<dbReference type="CDD" id="cd06222">
    <property type="entry name" value="RNase_H_like"/>
    <property type="match status" value="1"/>
</dbReference>
<protein>
    <recommendedName>
        <fullName evidence="2">RNase H type-1 domain-containing protein</fullName>
    </recommendedName>
</protein>
<keyword evidence="1" id="KW-0472">Membrane</keyword>
<feature type="domain" description="RNase H type-1" evidence="2">
    <location>
        <begin position="24"/>
        <end position="128"/>
    </location>
</feature>
<dbReference type="PANTHER" id="PTHR47074">
    <property type="entry name" value="BNAC02G40300D PROTEIN"/>
    <property type="match status" value="1"/>
</dbReference>